<comment type="caution">
    <text evidence="1">The sequence shown here is derived from an EMBL/GenBank/DDBJ whole genome shotgun (WGS) entry which is preliminary data.</text>
</comment>
<dbReference type="Proteomes" id="UP001601444">
    <property type="component" value="Unassembled WGS sequence"/>
</dbReference>
<gene>
    <name evidence="1" type="ORF">ACFYTF_04315</name>
</gene>
<keyword evidence="2" id="KW-1185">Reference proteome</keyword>
<reference evidence="1 2" key="1">
    <citation type="submission" date="2024-10" db="EMBL/GenBank/DDBJ databases">
        <title>The Natural Products Discovery Center: Release of the First 8490 Sequenced Strains for Exploring Actinobacteria Biosynthetic Diversity.</title>
        <authorList>
            <person name="Kalkreuter E."/>
            <person name="Kautsar S.A."/>
            <person name="Yang D."/>
            <person name="Bader C.D."/>
            <person name="Teijaro C.N."/>
            <person name="Fluegel L."/>
            <person name="Davis C.M."/>
            <person name="Simpson J.R."/>
            <person name="Lauterbach L."/>
            <person name="Steele A.D."/>
            <person name="Gui C."/>
            <person name="Meng S."/>
            <person name="Li G."/>
            <person name="Viehrig K."/>
            <person name="Ye F."/>
            <person name="Su P."/>
            <person name="Kiefer A.F."/>
            <person name="Nichols A."/>
            <person name="Cepeda A.J."/>
            <person name="Yan W."/>
            <person name="Fan B."/>
            <person name="Jiang Y."/>
            <person name="Adhikari A."/>
            <person name="Zheng C.-J."/>
            <person name="Schuster L."/>
            <person name="Cowan T.M."/>
            <person name="Smanski M.J."/>
            <person name="Chevrette M.G."/>
            <person name="De Carvalho L.P.S."/>
            <person name="Shen B."/>
        </authorList>
    </citation>
    <scope>NUCLEOTIDE SEQUENCE [LARGE SCALE GENOMIC DNA]</scope>
    <source>
        <strain evidence="1 2">NPDC004045</strain>
    </source>
</reference>
<dbReference type="EMBL" id="JBIAMX010000002">
    <property type="protein sequence ID" value="MFF0542041.1"/>
    <property type="molecule type" value="Genomic_DNA"/>
</dbReference>
<dbReference type="RefSeq" id="WP_387699067.1">
    <property type="nucleotide sequence ID" value="NZ_JBIAMX010000002.1"/>
</dbReference>
<evidence type="ECO:0000313" key="2">
    <source>
        <dbReference type="Proteomes" id="UP001601444"/>
    </source>
</evidence>
<name>A0ABW6PI18_9NOCA</name>
<organism evidence="1 2">
    <name type="scientific">Nocardia thailandica</name>
    <dbReference type="NCBI Taxonomy" id="257275"/>
    <lineage>
        <taxon>Bacteria</taxon>
        <taxon>Bacillati</taxon>
        <taxon>Actinomycetota</taxon>
        <taxon>Actinomycetes</taxon>
        <taxon>Mycobacteriales</taxon>
        <taxon>Nocardiaceae</taxon>
        <taxon>Nocardia</taxon>
    </lineage>
</organism>
<sequence length="319" mass="34162">MLIQRGETVVSRTPAEFLSVNDQLQFTRDGRYVIWAEGVGDRRTVVTVGTGADPVVRRFRCSCDRVVPLDESRIAWVDAKAVSETQDVLVRLDLAESAPTAQRWRVLDSVVARASSGVGPLVRHSVLGSRTDRVLIGRAITERRSDVSAYEVFTVATDGSVVEYGPLPEVSGRLVSGRFEPGGDAVAVAAENVRDHNCGQAVVSIADPAATAFRTTVPQPDGCVDVGSLRWEAGALSIVVVHTALDDGFGTGTTVQRWHYDTQWSQLAGPVDVGRTRDDVTIELSTSTGAAPFVVTLVAEGTRTRVAEGAYTFATPDPP</sequence>
<protein>
    <submittedName>
        <fullName evidence="1">Uncharacterized protein</fullName>
    </submittedName>
</protein>
<accession>A0ABW6PI18</accession>
<proteinExistence type="predicted"/>
<evidence type="ECO:0000313" key="1">
    <source>
        <dbReference type="EMBL" id="MFF0542041.1"/>
    </source>
</evidence>